<evidence type="ECO:0008006" key="3">
    <source>
        <dbReference type="Google" id="ProtNLM"/>
    </source>
</evidence>
<keyword evidence="2" id="KW-1185">Reference proteome</keyword>
<protein>
    <recommendedName>
        <fullName evidence="3">60S ribosomal protein L28</fullName>
    </recommendedName>
</protein>
<sequence>MKYSKKTILWTAKRRNYYPNRKDKGNTLSSIRHMIRKNKYRPDLRMAAIHRASAILCSQKPVMVKRKRTRPTKSS</sequence>
<evidence type="ECO:0000313" key="2">
    <source>
        <dbReference type="Proteomes" id="UP001159641"/>
    </source>
</evidence>
<dbReference type="AlphaFoldDB" id="A0AB34HSM0"/>
<proteinExistence type="predicted"/>
<reference evidence="1 2" key="1">
    <citation type="submission" date="2022-11" db="EMBL/GenBank/DDBJ databases">
        <title>Whole genome sequence of Eschrichtius robustus ER-17-0199.</title>
        <authorList>
            <person name="Bruniche-Olsen A."/>
            <person name="Black A.N."/>
            <person name="Fields C.J."/>
            <person name="Walden K."/>
            <person name="Dewoody J.A."/>
        </authorList>
    </citation>
    <scope>NUCLEOTIDE SEQUENCE [LARGE SCALE GENOMIC DNA]</scope>
    <source>
        <strain evidence="1">ER-17-0199</strain>
        <tissue evidence="1">Blubber</tissue>
    </source>
</reference>
<dbReference type="Proteomes" id="UP001159641">
    <property type="component" value="Unassembled WGS sequence"/>
</dbReference>
<gene>
    <name evidence="1" type="ORF">J1605_019054</name>
</gene>
<dbReference type="EMBL" id="JAIQCJ010000875">
    <property type="protein sequence ID" value="KAJ8794140.1"/>
    <property type="molecule type" value="Genomic_DNA"/>
</dbReference>
<accession>A0AB34HSM0</accession>
<name>A0AB34HSM0_ESCRO</name>
<organism evidence="1 2">
    <name type="scientific">Eschrichtius robustus</name>
    <name type="common">California gray whale</name>
    <name type="synonym">Eschrichtius gibbosus</name>
    <dbReference type="NCBI Taxonomy" id="9764"/>
    <lineage>
        <taxon>Eukaryota</taxon>
        <taxon>Metazoa</taxon>
        <taxon>Chordata</taxon>
        <taxon>Craniata</taxon>
        <taxon>Vertebrata</taxon>
        <taxon>Euteleostomi</taxon>
        <taxon>Mammalia</taxon>
        <taxon>Eutheria</taxon>
        <taxon>Laurasiatheria</taxon>
        <taxon>Artiodactyla</taxon>
        <taxon>Whippomorpha</taxon>
        <taxon>Cetacea</taxon>
        <taxon>Mysticeti</taxon>
        <taxon>Eschrichtiidae</taxon>
        <taxon>Eschrichtius</taxon>
    </lineage>
</organism>
<dbReference type="Gene3D" id="3.30.390.110">
    <property type="match status" value="1"/>
</dbReference>
<comment type="caution">
    <text evidence="1">The sequence shown here is derived from an EMBL/GenBank/DDBJ whole genome shotgun (WGS) entry which is preliminary data.</text>
</comment>
<evidence type="ECO:0000313" key="1">
    <source>
        <dbReference type="EMBL" id="KAJ8794140.1"/>
    </source>
</evidence>